<dbReference type="OrthoDB" id="892893at2"/>
<name>A0A0Q1BLE9_9FLAO</name>
<dbReference type="InterPro" id="IPR011010">
    <property type="entry name" value="DNA_brk_join_enz"/>
</dbReference>
<keyword evidence="2" id="KW-0238">DNA-binding</keyword>
<dbReference type="Pfam" id="PF13102">
    <property type="entry name" value="Phage_int_SAM_5"/>
    <property type="match status" value="1"/>
</dbReference>
<dbReference type="PROSITE" id="PS51898">
    <property type="entry name" value="TYR_RECOMBINASE"/>
    <property type="match status" value="1"/>
</dbReference>
<dbReference type="Pfam" id="PF17293">
    <property type="entry name" value="Arm-DNA-bind_5"/>
    <property type="match status" value="1"/>
</dbReference>
<dbReference type="InterPro" id="IPR050090">
    <property type="entry name" value="Tyrosine_recombinase_XerCD"/>
</dbReference>
<dbReference type="Gene3D" id="1.10.150.130">
    <property type="match status" value="1"/>
</dbReference>
<sequence length="410" mass="47602">MRTSRTFKVLFRQIKARGKNETAPIYVRITVNGKRVEFSTDLYYPIDEWNSKISRAMGRNADARALNDELDNIYVEIKKCYEALVKEGRYVTAQMVKARYLGTDHSGETILGLSKYHYDKSIGKLKEGTLKNYKTTERYLTDFLIKDLKILDLPLDYIRYEFIVDFEAFLRNPKNHFNKRQPLKNNGLMKHIERLNKLMNFAFKLGWIEKHPFERYELKFTKFKNGFLTKMQLEAIETVELDIPKLSCVRDVFVFCCYTGLAYIDVKKLTKQNLVMGIDGNMWLSLYRQKSDELVKIPLLKKAEAILEVYEGFEDSERLLPVYSNQKMNTYLKEIAGLCKIDIKVTCHVARHTFATTVTLSNGVPIATVSKLLGHAKLSTTQIYANVVEKKLQDDMNKLQETLNGVRETA</sequence>
<dbReference type="GO" id="GO:0015074">
    <property type="term" value="P:DNA integration"/>
    <property type="evidence" value="ECO:0007669"/>
    <property type="project" value="InterPro"/>
</dbReference>
<dbReference type="Proteomes" id="UP000050827">
    <property type="component" value="Unassembled WGS sequence"/>
</dbReference>
<dbReference type="EMBL" id="LCTZ01000002">
    <property type="protein sequence ID" value="KQC31537.1"/>
    <property type="molecule type" value="Genomic_DNA"/>
</dbReference>
<accession>A0A0Q1BLE9</accession>
<dbReference type="InterPro" id="IPR010998">
    <property type="entry name" value="Integrase_recombinase_N"/>
</dbReference>
<dbReference type="Gene3D" id="1.10.443.10">
    <property type="entry name" value="Intergrase catalytic core"/>
    <property type="match status" value="1"/>
</dbReference>
<dbReference type="InterPro" id="IPR013762">
    <property type="entry name" value="Integrase-like_cat_sf"/>
</dbReference>
<dbReference type="InterPro" id="IPR035386">
    <property type="entry name" value="Arm-DNA-bind_5"/>
</dbReference>
<keyword evidence="3" id="KW-0233">DNA recombination</keyword>
<proteinExistence type="inferred from homology"/>
<dbReference type="GO" id="GO:0003677">
    <property type="term" value="F:DNA binding"/>
    <property type="evidence" value="ECO:0007669"/>
    <property type="project" value="UniProtKB-KW"/>
</dbReference>
<dbReference type="PATRIC" id="fig|1547436.3.peg.167"/>
<feature type="domain" description="Tyr recombinase" evidence="4">
    <location>
        <begin position="223"/>
        <end position="397"/>
    </location>
</feature>
<dbReference type="PANTHER" id="PTHR30349">
    <property type="entry name" value="PHAGE INTEGRASE-RELATED"/>
    <property type="match status" value="1"/>
</dbReference>
<comment type="similarity">
    <text evidence="1">Belongs to the 'phage' integrase family.</text>
</comment>
<dbReference type="CDD" id="cd01185">
    <property type="entry name" value="INTN1_C_like"/>
    <property type="match status" value="1"/>
</dbReference>
<dbReference type="AlphaFoldDB" id="A0A0Q1BLE9"/>
<evidence type="ECO:0000256" key="3">
    <source>
        <dbReference type="ARBA" id="ARBA00023172"/>
    </source>
</evidence>
<evidence type="ECO:0000256" key="2">
    <source>
        <dbReference type="ARBA" id="ARBA00023125"/>
    </source>
</evidence>
<comment type="caution">
    <text evidence="5">The sequence shown here is derived from an EMBL/GenBank/DDBJ whole genome shotgun (WGS) entry which is preliminary data.</text>
</comment>
<reference evidence="5 6" key="1">
    <citation type="submission" date="2015-04" db="EMBL/GenBank/DDBJ databases">
        <title>Complete genome of flavobacterium.</title>
        <authorList>
            <person name="Kwon Y.M."/>
            <person name="Kim S.-J."/>
        </authorList>
    </citation>
    <scope>NUCLEOTIDE SEQUENCE [LARGE SCALE GENOMIC DNA]</scope>
    <source>
        <strain evidence="5 6">DK169</strain>
    </source>
</reference>
<dbReference type="SUPFAM" id="SSF56349">
    <property type="entry name" value="DNA breaking-rejoining enzymes"/>
    <property type="match status" value="1"/>
</dbReference>
<dbReference type="InterPro" id="IPR025269">
    <property type="entry name" value="SAM-like_dom"/>
</dbReference>
<evidence type="ECO:0000313" key="6">
    <source>
        <dbReference type="Proteomes" id="UP000050827"/>
    </source>
</evidence>
<organism evidence="5 6">
    <name type="scientific">Flagellimonas eckloniae</name>
    <dbReference type="NCBI Taxonomy" id="346185"/>
    <lineage>
        <taxon>Bacteria</taxon>
        <taxon>Pseudomonadati</taxon>
        <taxon>Bacteroidota</taxon>
        <taxon>Flavobacteriia</taxon>
        <taxon>Flavobacteriales</taxon>
        <taxon>Flavobacteriaceae</taxon>
        <taxon>Flagellimonas</taxon>
    </lineage>
</organism>
<dbReference type="STRING" id="346185.AAY42_00845"/>
<gene>
    <name evidence="5" type="ORF">AAY42_00845</name>
</gene>
<dbReference type="Pfam" id="PF00589">
    <property type="entry name" value="Phage_integrase"/>
    <property type="match status" value="1"/>
</dbReference>
<dbReference type="InterPro" id="IPR002104">
    <property type="entry name" value="Integrase_catalytic"/>
</dbReference>
<evidence type="ECO:0000256" key="1">
    <source>
        <dbReference type="ARBA" id="ARBA00008857"/>
    </source>
</evidence>
<protein>
    <submittedName>
        <fullName evidence="5">Integrase</fullName>
    </submittedName>
</protein>
<dbReference type="PANTHER" id="PTHR30349:SF64">
    <property type="entry name" value="PROPHAGE INTEGRASE INTD-RELATED"/>
    <property type="match status" value="1"/>
</dbReference>
<dbReference type="GO" id="GO:0006310">
    <property type="term" value="P:DNA recombination"/>
    <property type="evidence" value="ECO:0007669"/>
    <property type="project" value="UniProtKB-KW"/>
</dbReference>
<keyword evidence="6" id="KW-1185">Reference proteome</keyword>
<dbReference type="RefSeq" id="WP_055397658.1">
    <property type="nucleotide sequence ID" value="NZ_LCTZ01000002.1"/>
</dbReference>
<evidence type="ECO:0000259" key="4">
    <source>
        <dbReference type="PROSITE" id="PS51898"/>
    </source>
</evidence>
<evidence type="ECO:0000313" key="5">
    <source>
        <dbReference type="EMBL" id="KQC31537.1"/>
    </source>
</evidence>